<feature type="domain" description="Peptidoglycan binding-like" evidence="3">
    <location>
        <begin position="184"/>
        <end position="235"/>
    </location>
</feature>
<dbReference type="Gene3D" id="1.10.101.10">
    <property type="entry name" value="PGBD-like superfamily/PGBD"/>
    <property type="match status" value="1"/>
</dbReference>
<dbReference type="Pfam" id="PF01471">
    <property type="entry name" value="PG_binding_1"/>
    <property type="match status" value="1"/>
</dbReference>
<proteinExistence type="predicted"/>
<dbReference type="SUPFAM" id="SSF47090">
    <property type="entry name" value="PGBD-like"/>
    <property type="match status" value="1"/>
</dbReference>
<dbReference type="EMBL" id="AONG01000017">
    <property type="protein sequence ID" value="KIQ68132.1"/>
    <property type="molecule type" value="Genomic_DNA"/>
</dbReference>
<dbReference type="PANTHER" id="PTHR43019:SF23">
    <property type="entry name" value="PROTEASE DO-LIKE 5, CHLOROPLASTIC"/>
    <property type="match status" value="1"/>
</dbReference>
<dbReference type="SUPFAM" id="SSF50494">
    <property type="entry name" value="Trypsin-like serine proteases"/>
    <property type="match status" value="1"/>
</dbReference>
<evidence type="ECO:0000313" key="5">
    <source>
        <dbReference type="Proteomes" id="UP000035100"/>
    </source>
</evidence>
<feature type="chain" id="PRO_5002235879" evidence="2">
    <location>
        <begin position="24"/>
        <end position="605"/>
    </location>
</feature>
<sequence>MTRVWSWVTMVLWLALAAPAAMAQNGVWVQIEARPTLSGAQERVRAYAGAIENVVGYALASGWYAVALGPYADDDARAVLSQLRGAGSIPSDSFIVDGGNFRQQFWPVGVGAPTSPQPLPGGVSANADATDGDDPAAPAEGQTVILPVDEPAAPEPEPEPEPEPDETVYEAQQSEAQLSRDEKMQLQVALQWAGFYDSTIDGLFGRGTRTAMGAWQAANGYEATGVLTTRQRAALFDAYNSVLDGMGLRRVTDRRAGIDMILPMGVVDFAAYDSPFARYEATGDLPVTVLLISQPGDQDRLYGLYEIMQTLEIVPPEGERQRGASSFTLEGRNGRIHSYTEASLENGEIKGFTLVWPANDEERRTRVLNEMRASFLRIDGVLDPALAAAGEEQAVDLVSGLAIRQPIRTRSGVFIDGTGRVLTVAGAVAGCGEVTIDDGTEARVAHLDEALGIAVLQPVSPMAPIGVARFQTGVPRIGSEIAVAGYPFGGVIAAPAVTFGTLADIRGLNGEDEVKRLDIAISEGDAGGPVFDGSGGVLGVLLEDGPAGGPALPQGVHFLADTDALLASIGRAGLQVEAVEGGTAVTRERLTRLGGEVATLVSCWE</sequence>
<evidence type="ECO:0000256" key="2">
    <source>
        <dbReference type="SAM" id="SignalP"/>
    </source>
</evidence>
<dbReference type="InterPro" id="IPR036365">
    <property type="entry name" value="PGBD-like_sf"/>
</dbReference>
<accession>A0A0D0Q6S0</accession>
<dbReference type="Proteomes" id="UP000035100">
    <property type="component" value="Unassembled WGS sequence"/>
</dbReference>
<feature type="compositionally biased region" description="Acidic residues" evidence="1">
    <location>
        <begin position="156"/>
        <end position="168"/>
    </location>
</feature>
<evidence type="ECO:0000313" key="4">
    <source>
        <dbReference type="EMBL" id="KIQ68132.1"/>
    </source>
</evidence>
<dbReference type="InterPro" id="IPR036366">
    <property type="entry name" value="PGBDSf"/>
</dbReference>
<dbReference type="PANTHER" id="PTHR43019">
    <property type="entry name" value="SERINE ENDOPROTEASE DEGS"/>
    <property type="match status" value="1"/>
</dbReference>
<keyword evidence="4" id="KW-0378">Hydrolase</keyword>
<feature type="region of interest" description="Disordered" evidence="1">
    <location>
        <begin position="111"/>
        <end position="178"/>
    </location>
</feature>
<reference evidence="4 5" key="1">
    <citation type="submission" date="2013-01" db="EMBL/GenBank/DDBJ databases">
        <authorList>
            <person name="Fiebig A."/>
            <person name="Goeker M."/>
            <person name="Klenk H.-P.P."/>
        </authorList>
    </citation>
    <scope>NUCLEOTIDE SEQUENCE [LARGE SCALE GENOMIC DNA]</scope>
    <source>
        <strain evidence="4 5">DSM 24838</strain>
    </source>
</reference>
<feature type="signal peptide" evidence="2">
    <location>
        <begin position="1"/>
        <end position="23"/>
    </location>
</feature>
<dbReference type="OrthoDB" id="6810892at2"/>
<dbReference type="eggNOG" id="COG0265">
    <property type="taxonomic scope" value="Bacteria"/>
</dbReference>
<gene>
    <name evidence="4" type="ORF">Wenmar_03347</name>
</gene>
<feature type="compositionally biased region" description="Low complexity" evidence="1">
    <location>
        <begin position="125"/>
        <end position="139"/>
    </location>
</feature>
<dbReference type="GO" id="GO:0006508">
    <property type="term" value="P:proteolysis"/>
    <property type="evidence" value="ECO:0007669"/>
    <property type="project" value="UniProtKB-KW"/>
</dbReference>
<dbReference type="eggNOG" id="COG3409">
    <property type="taxonomic scope" value="Bacteria"/>
</dbReference>
<dbReference type="GO" id="GO:0008233">
    <property type="term" value="F:peptidase activity"/>
    <property type="evidence" value="ECO:0007669"/>
    <property type="project" value="UniProtKB-KW"/>
</dbReference>
<comment type="caution">
    <text evidence="4">The sequence shown here is derived from an EMBL/GenBank/DDBJ whole genome shotgun (WGS) entry which is preliminary data.</text>
</comment>
<name>A0A0D0Q6S0_9RHOB</name>
<evidence type="ECO:0000256" key="1">
    <source>
        <dbReference type="SAM" id="MobiDB-lite"/>
    </source>
</evidence>
<dbReference type="Gene3D" id="2.40.10.120">
    <property type="match status" value="1"/>
</dbReference>
<dbReference type="Pfam" id="PF13365">
    <property type="entry name" value="Trypsin_2"/>
    <property type="match status" value="1"/>
</dbReference>
<keyword evidence="4" id="KW-0645">Protease</keyword>
<keyword evidence="5" id="KW-1185">Reference proteome</keyword>
<protein>
    <submittedName>
        <fullName evidence="4">Trypsin-like serine protease, typically periplasmic</fullName>
    </submittedName>
</protein>
<dbReference type="InterPro" id="IPR002477">
    <property type="entry name" value="Peptidoglycan-bd-like"/>
</dbReference>
<dbReference type="RefSeq" id="WP_018302504.1">
    <property type="nucleotide sequence ID" value="NZ_KB902285.1"/>
</dbReference>
<evidence type="ECO:0000259" key="3">
    <source>
        <dbReference type="Pfam" id="PF01471"/>
    </source>
</evidence>
<keyword evidence="2" id="KW-0732">Signal</keyword>
<dbReference type="PATRIC" id="fig|1123501.6.peg.3475"/>
<dbReference type="AlphaFoldDB" id="A0A0D0Q6S0"/>
<organism evidence="4 5">
    <name type="scientific">Wenxinia marina DSM 24838</name>
    <dbReference type="NCBI Taxonomy" id="1123501"/>
    <lineage>
        <taxon>Bacteria</taxon>
        <taxon>Pseudomonadati</taxon>
        <taxon>Pseudomonadota</taxon>
        <taxon>Alphaproteobacteria</taxon>
        <taxon>Rhodobacterales</taxon>
        <taxon>Roseobacteraceae</taxon>
        <taxon>Wenxinia</taxon>
    </lineage>
</organism>
<dbReference type="InterPro" id="IPR009003">
    <property type="entry name" value="Peptidase_S1_PA"/>
</dbReference>
<dbReference type="STRING" id="1123501.Wenmar_03347"/>